<reference evidence="1 2" key="1">
    <citation type="submission" date="2013-08" db="EMBL/GenBank/DDBJ databases">
        <authorList>
            <person name="Weinstock G."/>
            <person name="Sodergren E."/>
            <person name="Wylie T."/>
            <person name="Fulton L."/>
            <person name="Fulton R."/>
            <person name="Fronick C."/>
            <person name="O'Laughlin M."/>
            <person name="Godfrey J."/>
            <person name="Miner T."/>
            <person name="Herter B."/>
            <person name="Appelbaum E."/>
            <person name="Cordes M."/>
            <person name="Lek S."/>
            <person name="Wollam A."/>
            <person name="Pepin K.H."/>
            <person name="Palsikar V.B."/>
            <person name="Mitreva M."/>
            <person name="Wilson R.K."/>
        </authorList>
    </citation>
    <scope>NUCLEOTIDE SEQUENCE [LARGE SCALE GENOMIC DNA]</scope>
    <source>
        <strain evidence="1 2">ATCC 12856</strain>
    </source>
</reference>
<dbReference type="EMBL" id="AWSJ01000275">
    <property type="protein sequence ID" value="ERI07439.1"/>
    <property type="molecule type" value="Genomic_DNA"/>
</dbReference>
<dbReference type="Proteomes" id="UP000016511">
    <property type="component" value="Unassembled WGS sequence"/>
</dbReference>
<gene>
    <name evidence="1" type="ORF">HMPREF0083_04481</name>
</gene>
<proteinExistence type="predicted"/>
<accession>U1WFV8</accession>
<dbReference type="AlphaFoldDB" id="U1WFV8"/>
<keyword evidence="2" id="KW-1185">Reference proteome</keyword>
<comment type="caution">
    <text evidence="1">The sequence shown here is derived from an EMBL/GenBank/DDBJ whole genome shotgun (WGS) entry which is preliminary data.</text>
</comment>
<name>U1WFV8_ANEAE</name>
<dbReference type="STRING" id="649747.HMPREF0083_04481"/>
<evidence type="ECO:0000313" key="2">
    <source>
        <dbReference type="Proteomes" id="UP000016511"/>
    </source>
</evidence>
<evidence type="ECO:0000313" key="1">
    <source>
        <dbReference type="EMBL" id="ERI07439.1"/>
    </source>
</evidence>
<organism evidence="1 2">
    <name type="scientific">Aneurinibacillus aneurinilyticus ATCC 12856</name>
    <dbReference type="NCBI Taxonomy" id="649747"/>
    <lineage>
        <taxon>Bacteria</taxon>
        <taxon>Bacillati</taxon>
        <taxon>Bacillota</taxon>
        <taxon>Bacilli</taxon>
        <taxon>Bacillales</taxon>
        <taxon>Paenibacillaceae</taxon>
        <taxon>Aneurinibacillus group</taxon>
        <taxon>Aneurinibacillus</taxon>
    </lineage>
</organism>
<dbReference type="HOGENOM" id="CLU_3113984_0_0_9"/>
<sequence length="50" mass="5700">MNSFHKSGYPPLSFQTSNEQLHLVIKKGVPPKRTPFSVLILQTLQSFPYP</sequence>
<protein>
    <submittedName>
        <fullName evidence="1">Uncharacterized protein</fullName>
    </submittedName>
</protein>